<accession>A0A8S3F8H5</accession>
<evidence type="ECO:0000313" key="1">
    <source>
        <dbReference type="EMBL" id="CAF5109955.1"/>
    </source>
</evidence>
<dbReference type="AlphaFoldDB" id="A0A8S3F8H5"/>
<reference evidence="1" key="1">
    <citation type="submission" date="2021-02" db="EMBL/GenBank/DDBJ databases">
        <authorList>
            <person name="Nowell W R."/>
        </authorList>
    </citation>
    <scope>NUCLEOTIDE SEQUENCE</scope>
</reference>
<organism evidence="1 2">
    <name type="scientific">Rotaria magnacalcarata</name>
    <dbReference type="NCBI Taxonomy" id="392030"/>
    <lineage>
        <taxon>Eukaryota</taxon>
        <taxon>Metazoa</taxon>
        <taxon>Spiralia</taxon>
        <taxon>Gnathifera</taxon>
        <taxon>Rotifera</taxon>
        <taxon>Eurotatoria</taxon>
        <taxon>Bdelloidea</taxon>
        <taxon>Philodinida</taxon>
        <taxon>Philodinidae</taxon>
        <taxon>Rotaria</taxon>
    </lineage>
</organism>
<evidence type="ECO:0000313" key="2">
    <source>
        <dbReference type="Proteomes" id="UP000676336"/>
    </source>
</evidence>
<sequence>MGLIGYAMLNEGEPKFSEWIFERLNDVRKNDSQRQLLINAFRHSIQNEREMLCLANQIEQISDQLKKILESVVHAPLMIAITDTIIELSRIYPQIFQEIFVDIVDILIGWYIEPLPTDRILEYTAQALQKFRPFWVDQIESTTLTLLDHFIEDADNYAQQFELQEQNNDGDDEIASFTDKIAALYRAFATVLRALSDNFTSTPHLLPVEYVDNWLQKILHTTTIIRHDKLFGILAKPANTAVCILVETFSQFDEQLKNEIFDFIIEQTHLHTQSWPYEADVNLLRLIMKVIDIADHDSCAKLASSIFAAKSRLWLYRFLYSNS</sequence>
<gene>
    <name evidence="1" type="ORF">SMN809_LOCUS62054</name>
</gene>
<dbReference type="Proteomes" id="UP000676336">
    <property type="component" value="Unassembled WGS sequence"/>
</dbReference>
<feature type="non-terminal residue" evidence="1">
    <location>
        <position position="323"/>
    </location>
</feature>
<protein>
    <submittedName>
        <fullName evidence="1">Uncharacterized protein</fullName>
    </submittedName>
</protein>
<dbReference type="EMBL" id="CAJOBI010254167">
    <property type="protein sequence ID" value="CAF5109955.1"/>
    <property type="molecule type" value="Genomic_DNA"/>
</dbReference>
<name>A0A8S3F8H5_9BILA</name>
<dbReference type="InterPro" id="IPR016024">
    <property type="entry name" value="ARM-type_fold"/>
</dbReference>
<comment type="caution">
    <text evidence="1">The sequence shown here is derived from an EMBL/GenBank/DDBJ whole genome shotgun (WGS) entry which is preliminary data.</text>
</comment>
<proteinExistence type="predicted"/>
<dbReference type="SUPFAM" id="SSF48371">
    <property type="entry name" value="ARM repeat"/>
    <property type="match status" value="1"/>
</dbReference>